<evidence type="ECO:0008006" key="4">
    <source>
        <dbReference type="Google" id="ProtNLM"/>
    </source>
</evidence>
<comment type="caution">
    <text evidence="2">The sequence shown here is derived from an EMBL/GenBank/DDBJ whole genome shotgun (WGS) entry which is preliminary data.</text>
</comment>
<keyword evidence="3" id="KW-1185">Reference proteome</keyword>
<evidence type="ECO:0000313" key="3">
    <source>
        <dbReference type="Proteomes" id="UP000031671"/>
    </source>
</evidence>
<proteinExistence type="predicted"/>
<organism evidence="2 3">
    <name type="scientific">Vibrio ishigakensis</name>
    <dbReference type="NCBI Taxonomy" id="1481914"/>
    <lineage>
        <taxon>Bacteria</taxon>
        <taxon>Pseudomonadati</taxon>
        <taxon>Pseudomonadota</taxon>
        <taxon>Gammaproteobacteria</taxon>
        <taxon>Vibrionales</taxon>
        <taxon>Vibrionaceae</taxon>
        <taxon>Vibrio</taxon>
    </lineage>
</organism>
<reference evidence="2 3" key="2">
    <citation type="submission" date="2015-01" db="EMBL/GenBank/DDBJ databases">
        <authorList>
            <consortium name="NBRP consortium"/>
            <person name="Sawabe T."/>
            <person name="Meirelles P."/>
            <person name="Feng G."/>
            <person name="Sayaka M."/>
            <person name="Hattori M."/>
            <person name="Ohkuma M."/>
        </authorList>
    </citation>
    <scope>NUCLEOTIDE SEQUENCE [LARGE SCALE GENOMIC DNA]</scope>
    <source>
        <strain evidence="3">JCM 19231</strain>
    </source>
</reference>
<protein>
    <recommendedName>
        <fullName evidence="4">Outer membrane lipoprotein</fullName>
    </recommendedName>
</protein>
<name>A0A0B8NYD3_9VIBR</name>
<sequence>MKNTQLKLALMAAGALALSGCSAILPSPKNIETSNGSTVQLTYQDPADAQQCQLVEEVAYNPNSKILFSFIHIGPNDYDAIKLSDDYFVNQAQKLGANYINRDTVSDTEIFGVYGWSNDIDAVLYNCASLDARPAETAKI</sequence>
<dbReference type="RefSeq" id="WP_261836427.1">
    <property type="nucleotide sequence ID" value="NZ_AP024882.1"/>
</dbReference>
<gene>
    <name evidence="2" type="ORF">JCM19231_1422</name>
</gene>
<dbReference type="AlphaFoldDB" id="A0A0B8NYD3"/>
<reference evidence="2 3" key="1">
    <citation type="submission" date="2015-01" db="EMBL/GenBank/DDBJ databases">
        <title>Vibrio sp. C1 JCM 19231 whole genome shotgun sequence.</title>
        <authorList>
            <person name="Sawabe T."/>
            <person name="Meirelles P."/>
            <person name="Feng G."/>
            <person name="Sayaka M."/>
            <person name="Hattori M."/>
            <person name="Ohkuma M."/>
        </authorList>
    </citation>
    <scope>NUCLEOTIDE SEQUENCE [LARGE SCALE GENOMIC DNA]</scope>
    <source>
        <strain evidence="3">JCM 19231</strain>
    </source>
</reference>
<evidence type="ECO:0000256" key="1">
    <source>
        <dbReference type="SAM" id="SignalP"/>
    </source>
</evidence>
<accession>A0A0B8NYD3</accession>
<feature type="chain" id="PRO_5002136591" description="Outer membrane lipoprotein" evidence="1">
    <location>
        <begin position="24"/>
        <end position="140"/>
    </location>
</feature>
<dbReference type="Proteomes" id="UP000031671">
    <property type="component" value="Unassembled WGS sequence"/>
</dbReference>
<keyword evidence="1" id="KW-0732">Signal</keyword>
<dbReference type="EMBL" id="BBRZ01000167">
    <property type="protein sequence ID" value="GAM59540.1"/>
    <property type="molecule type" value="Genomic_DNA"/>
</dbReference>
<dbReference type="PROSITE" id="PS51257">
    <property type="entry name" value="PROKAR_LIPOPROTEIN"/>
    <property type="match status" value="1"/>
</dbReference>
<feature type="signal peptide" evidence="1">
    <location>
        <begin position="1"/>
        <end position="23"/>
    </location>
</feature>
<evidence type="ECO:0000313" key="2">
    <source>
        <dbReference type="EMBL" id="GAM59540.1"/>
    </source>
</evidence>